<dbReference type="AlphaFoldDB" id="A0AA88GPS0"/>
<evidence type="ECO:0008006" key="4">
    <source>
        <dbReference type="Google" id="ProtNLM"/>
    </source>
</evidence>
<feature type="region of interest" description="Disordered" evidence="1">
    <location>
        <begin position="35"/>
        <end position="63"/>
    </location>
</feature>
<organism evidence="2 3">
    <name type="scientific">Naegleria lovaniensis</name>
    <name type="common">Amoeba</name>
    <dbReference type="NCBI Taxonomy" id="51637"/>
    <lineage>
        <taxon>Eukaryota</taxon>
        <taxon>Discoba</taxon>
        <taxon>Heterolobosea</taxon>
        <taxon>Tetramitia</taxon>
        <taxon>Eutetramitia</taxon>
        <taxon>Vahlkampfiidae</taxon>
        <taxon>Naegleria</taxon>
    </lineage>
</organism>
<feature type="region of interest" description="Disordered" evidence="1">
    <location>
        <begin position="692"/>
        <end position="723"/>
    </location>
</feature>
<feature type="compositionally biased region" description="Basic and acidic residues" evidence="1">
    <location>
        <begin position="692"/>
        <end position="706"/>
    </location>
</feature>
<protein>
    <recommendedName>
        <fullName evidence="4">F-box domain-containing protein</fullName>
    </recommendedName>
</protein>
<dbReference type="Gene3D" id="3.40.50.300">
    <property type="entry name" value="P-loop containing nucleotide triphosphate hydrolases"/>
    <property type="match status" value="1"/>
</dbReference>
<evidence type="ECO:0000313" key="2">
    <source>
        <dbReference type="EMBL" id="KAG2383036.1"/>
    </source>
</evidence>
<evidence type="ECO:0000313" key="3">
    <source>
        <dbReference type="Proteomes" id="UP000816034"/>
    </source>
</evidence>
<feature type="region of interest" description="Disordered" evidence="1">
    <location>
        <begin position="429"/>
        <end position="467"/>
    </location>
</feature>
<feature type="compositionally biased region" description="Low complexity" evidence="1">
    <location>
        <begin position="49"/>
        <end position="63"/>
    </location>
</feature>
<gene>
    <name evidence="2" type="ORF">C9374_005003</name>
</gene>
<dbReference type="SUPFAM" id="SSF81383">
    <property type="entry name" value="F-box domain"/>
    <property type="match status" value="1"/>
</dbReference>
<reference evidence="2 3" key="1">
    <citation type="journal article" date="2018" name="BMC Genomics">
        <title>The genome of Naegleria lovaniensis, the basis for a comparative approach to unravel pathogenicity factors of the human pathogenic amoeba N. fowleri.</title>
        <authorList>
            <person name="Liechti N."/>
            <person name="Schurch N."/>
            <person name="Bruggmann R."/>
            <person name="Wittwer M."/>
        </authorList>
    </citation>
    <scope>NUCLEOTIDE SEQUENCE [LARGE SCALE GENOMIC DNA]</scope>
    <source>
        <strain evidence="2 3">ATCC 30569</strain>
    </source>
</reference>
<evidence type="ECO:0000256" key="1">
    <source>
        <dbReference type="SAM" id="MobiDB-lite"/>
    </source>
</evidence>
<accession>A0AA88GPS0</accession>
<dbReference type="GeneID" id="68097458"/>
<keyword evidence="3" id="KW-1185">Reference proteome</keyword>
<dbReference type="CDD" id="cd09917">
    <property type="entry name" value="F-box_SF"/>
    <property type="match status" value="1"/>
</dbReference>
<dbReference type="Proteomes" id="UP000816034">
    <property type="component" value="Unassembled WGS sequence"/>
</dbReference>
<proteinExistence type="predicted"/>
<dbReference type="RefSeq" id="XP_044548715.1">
    <property type="nucleotide sequence ID" value="XM_044694706.1"/>
</dbReference>
<dbReference type="InterPro" id="IPR027417">
    <property type="entry name" value="P-loop_NTPase"/>
</dbReference>
<sequence>MHHNMEITNPHNDHSPHFVQMKSFENFDFRNSMNISETSNHTDSESRPNVKNNNNNKKRSLLSLTRRISRRLKSVPSIRLSNVSCHHASPKLTSLKNQDESLSTTTTDESPLKCIQEEEHLKHSNIAVVNVSFKEIPLEIIFDKIFPFLFPSDLLRCSWTCKLFHSYLFDIIDGNDMLWQMQLKGLLTFLKFLTFRKRGTNVKHVSKHFCYGKLQEFSQRLQRRILYFQNLESLYSSSNLTLRKVTSVPLVRSQSCHKTLVSNVSLTNTTGPNSHSIWNQSNSEPTNMEICESIRETIISECESFLSSFETFGLKHVYLNEIYDPSKLSTLPPAWIKSSKRHSTCHHSSSNTIQLQIQKSSTNSTIFNSESELDHWPSFRMAFVGCSERAVHPAIVQTFAKDSFPTDYISSYGQNIRCGIHLTTTTGNVLSSPSSPSSTHSNRLNHSNSPSSSSTHSLNHSFSTCQNGNQHSELPKLLTSLKLVDMSTDVWKFPHEANVYLKSSDCVVIFFNVRYESSFTHVCEIILPTIQKHAPLSKIILVGIDWLSILLEDEYESLKYKLSSYELIQLEPISSERVIRQCCSKHSNILGFISFTPQDATRDILNLMDVILKLSIGWSHHVNANLFGFSQNHHTCCQMSNNDSLFSSNLYKTTTVLNTTTATLLPNARPIMKKSLSLYEFFKKKSFKKEKHTEHGHFQKQEKEFSPLKSFKKFLSKPSSPRE</sequence>
<dbReference type="EMBL" id="PYSW02000022">
    <property type="protein sequence ID" value="KAG2383036.1"/>
    <property type="molecule type" value="Genomic_DNA"/>
</dbReference>
<name>A0AA88GPS0_NAELO</name>
<dbReference type="InterPro" id="IPR036047">
    <property type="entry name" value="F-box-like_dom_sf"/>
</dbReference>
<feature type="compositionally biased region" description="Low complexity" evidence="1">
    <location>
        <begin position="431"/>
        <end position="463"/>
    </location>
</feature>
<comment type="caution">
    <text evidence="2">The sequence shown here is derived from an EMBL/GenBank/DDBJ whole genome shotgun (WGS) entry which is preliminary data.</text>
</comment>